<dbReference type="InterPro" id="IPR003594">
    <property type="entry name" value="HATPase_dom"/>
</dbReference>
<dbReference type="Gene3D" id="3.40.50.2300">
    <property type="match status" value="1"/>
</dbReference>
<dbReference type="AlphaFoldDB" id="A0AAE3M6K3"/>
<dbReference type="InterPro" id="IPR001789">
    <property type="entry name" value="Sig_transdc_resp-reg_receiver"/>
</dbReference>
<dbReference type="InterPro" id="IPR011123">
    <property type="entry name" value="Y_Y_Y"/>
</dbReference>
<dbReference type="SMART" id="SM00388">
    <property type="entry name" value="HisKA"/>
    <property type="match status" value="1"/>
</dbReference>
<dbReference type="Pfam" id="PF00512">
    <property type="entry name" value="HisKA"/>
    <property type="match status" value="1"/>
</dbReference>
<dbReference type="InterPro" id="IPR036890">
    <property type="entry name" value="HATPase_C_sf"/>
</dbReference>
<evidence type="ECO:0000256" key="4">
    <source>
        <dbReference type="PROSITE-ProRule" id="PRU00169"/>
    </source>
</evidence>
<dbReference type="Pfam" id="PF00072">
    <property type="entry name" value="Response_reg"/>
    <property type="match status" value="1"/>
</dbReference>
<evidence type="ECO:0000259" key="7">
    <source>
        <dbReference type="PROSITE" id="PS50110"/>
    </source>
</evidence>
<dbReference type="Pfam" id="PF07494">
    <property type="entry name" value="Reg_prop"/>
    <property type="match status" value="7"/>
</dbReference>
<dbReference type="Gene3D" id="1.10.287.130">
    <property type="match status" value="1"/>
</dbReference>
<dbReference type="EC" id="2.7.13.3" evidence="2"/>
<dbReference type="Pfam" id="PF02518">
    <property type="entry name" value="HATPase_c"/>
    <property type="match status" value="1"/>
</dbReference>
<dbReference type="EMBL" id="JAPDPJ010000042">
    <property type="protein sequence ID" value="MCW3788033.1"/>
    <property type="molecule type" value="Genomic_DNA"/>
</dbReference>
<evidence type="ECO:0000256" key="3">
    <source>
        <dbReference type="ARBA" id="ARBA00022553"/>
    </source>
</evidence>
<dbReference type="Gene3D" id="2.60.40.10">
    <property type="entry name" value="Immunoglobulins"/>
    <property type="match status" value="1"/>
</dbReference>
<evidence type="ECO:0000313" key="8">
    <source>
        <dbReference type="EMBL" id="MCW3788033.1"/>
    </source>
</evidence>
<dbReference type="PANTHER" id="PTHR43547:SF2">
    <property type="entry name" value="HYBRID SIGNAL TRANSDUCTION HISTIDINE KINASE C"/>
    <property type="match status" value="1"/>
</dbReference>
<dbReference type="RefSeq" id="WP_301191594.1">
    <property type="nucleotide sequence ID" value="NZ_JAPDPJ010000042.1"/>
</dbReference>
<dbReference type="InterPro" id="IPR011110">
    <property type="entry name" value="Reg_prop"/>
</dbReference>
<dbReference type="SUPFAM" id="SSF52172">
    <property type="entry name" value="CheY-like"/>
    <property type="match status" value="1"/>
</dbReference>
<dbReference type="PROSITE" id="PS50110">
    <property type="entry name" value="RESPONSE_REGULATORY"/>
    <property type="match status" value="1"/>
</dbReference>
<protein>
    <recommendedName>
        <fullName evidence="2">histidine kinase</fullName>
        <ecNumber evidence="2">2.7.13.3</ecNumber>
    </recommendedName>
</protein>
<dbReference type="SMART" id="SM00387">
    <property type="entry name" value="HATPase_c"/>
    <property type="match status" value="1"/>
</dbReference>
<name>A0AAE3M6K3_9BACT</name>
<dbReference type="InterPro" id="IPR005467">
    <property type="entry name" value="His_kinase_dom"/>
</dbReference>
<keyword evidence="9" id="KW-1185">Reference proteome</keyword>
<keyword evidence="5" id="KW-0812">Transmembrane</keyword>
<dbReference type="FunFam" id="1.10.287.130:FF:000045">
    <property type="entry name" value="Two-component system sensor histidine kinase/response regulator"/>
    <property type="match status" value="1"/>
</dbReference>
<dbReference type="CDD" id="cd00082">
    <property type="entry name" value="HisKA"/>
    <property type="match status" value="1"/>
</dbReference>
<dbReference type="GO" id="GO:0000155">
    <property type="term" value="F:phosphorelay sensor kinase activity"/>
    <property type="evidence" value="ECO:0007669"/>
    <property type="project" value="InterPro"/>
</dbReference>
<dbReference type="PROSITE" id="PS50109">
    <property type="entry name" value="HIS_KIN"/>
    <property type="match status" value="1"/>
</dbReference>
<dbReference type="InterPro" id="IPR004358">
    <property type="entry name" value="Sig_transdc_His_kin-like_C"/>
</dbReference>
<dbReference type="SMART" id="SM00448">
    <property type="entry name" value="REC"/>
    <property type="match status" value="1"/>
</dbReference>
<feature type="modified residue" description="4-aspartylphosphate" evidence="4">
    <location>
        <position position="1144"/>
    </location>
</feature>
<accession>A0AAE3M6K3</accession>
<dbReference type="InterPro" id="IPR003661">
    <property type="entry name" value="HisK_dim/P_dom"/>
</dbReference>
<keyword evidence="3 4" id="KW-0597">Phosphoprotein</keyword>
<feature type="domain" description="Response regulatory" evidence="7">
    <location>
        <begin position="1096"/>
        <end position="1211"/>
    </location>
</feature>
<keyword evidence="5" id="KW-0472">Membrane</keyword>
<comment type="caution">
    <text evidence="8">The sequence shown here is derived from an EMBL/GenBank/DDBJ whole genome shotgun (WGS) entry which is preliminary data.</text>
</comment>
<dbReference type="SUPFAM" id="SSF63829">
    <property type="entry name" value="Calcium-dependent phosphotriesterase"/>
    <property type="match status" value="4"/>
</dbReference>
<dbReference type="Proteomes" id="UP001209229">
    <property type="component" value="Unassembled WGS sequence"/>
</dbReference>
<dbReference type="Gene3D" id="3.30.565.10">
    <property type="entry name" value="Histidine kinase-like ATPase, C-terminal domain"/>
    <property type="match status" value="1"/>
</dbReference>
<sequence length="1211" mass="138981">MKSLRKSSIQINFILLFLLIQPISLWAVHMNFRKYEVSNGLSENTIQCIIQDNRGFMWFGTNDGLNRFDGNEFKIFKHEINNNQSLGNNFVISLFQDIDNKIWVGTDSKLFIFNPNTETFKAFTYKTSDGITINTGVTSIQAENDDKIWIGTRNQGAFCFNKNTQDLTQYAAGNDDQTIRSNVVWRVFKDYAGNIWFGSRNGLTTYNKETAEFVTYGSRDKNSPMTDPEVLSIFEDSEGIFWLGTWEGGLVKFNRTANEFTSFFTNKSETYITHIRAIFEYSKDELLIGSDDGLYLFNKKTTEYSRIDDPLDPKSLSDQNVYAIYKDREDGIWIGTYFGGINYLSPNSQVIEYYYPHPPKNSLSGKAVSQFCEDEKGNLWIATEDGGLNYFNTTTKQFKTYLPNSDKSKISYHNIHALTIYKGKLWIGTFSRGLDVMDLKTGKIKNYQFKQKDPNSLNDNCVFSLYKSEDNELFIGTTVGLNRFNPDSDNFTRIDEVQGFVYDMTDDHQGNFWVAGYGEGVFKYNKQSKTWKNYRNIEGEKTSLPFNKISDVYQDKQKRLWFSSEGGGVSKYNYDTDDFYTINSLDGLPNNVVYGVIDDNYGNIWVSTNMGISCIDLNTMSVKTYTQEDGLQSNQFNYRSSLKTKNGKFYFGGINGFNAFYPNEIKENKYNPPVIITNFELLDTDVLQSNDTSFIEILNTTKHITLKHNEASFRISFVNLSYQAPSKNTNAYILENLNSRWVQTTTQNQASYINLKHGEYIFRVKGANNDGKWNDDGDYIKITILPPFWKTNYAYVFYFLFMTGIILLIIKNYVSISQTRQNKKLEDFRIKKEKETYVSKINFFTNIAHEIRTPISLIKAPLDCIKTKKISQQELDDNIKVIDKNADRLLNLINQLLDFRKIEDNSYKLKIEPLEFNALIADICYRFKPTASQRNISIITQIPDTTIICNADRDGITKIFSNLMTNALKFTNSKVTISLEQNEDFVIIDVEDDGPGIPIKYQERIFDPFFQVDATNNDDKKNGTGIGLAFSRQLAEKHDGNLRLIEPKEGKCIFQIAISTKLISESKQEKRSLSQVKPHIKQSNIPLITESNERPSILIVEDNDDLSNFLEKNLKVEYTVYTAENGKIALEILENTSISIIISDVMMPEVDGIELVQKARENEQSSHIPIILLSAKTNLDTKIEGLDYGADSYIEKPFSLDYFTSVLNKAN</sequence>
<evidence type="ECO:0000256" key="1">
    <source>
        <dbReference type="ARBA" id="ARBA00000085"/>
    </source>
</evidence>
<dbReference type="CDD" id="cd00075">
    <property type="entry name" value="HATPase"/>
    <property type="match status" value="1"/>
</dbReference>
<keyword evidence="5" id="KW-1133">Transmembrane helix</keyword>
<dbReference type="PRINTS" id="PR00344">
    <property type="entry name" value="BCTRLSENSOR"/>
</dbReference>
<reference evidence="8" key="1">
    <citation type="submission" date="2022-10" db="EMBL/GenBank/DDBJ databases">
        <authorList>
            <person name="Yu W.X."/>
        </authorList>
    </citation>
    <scope>NUCLEOTIDE SEQUENCE</scope>
    <source>
        <strain evidence="8">AAT</strain>
    </source>
</reference>
<dbReference type="InterPro" id="IPR013783">
    <property type="entry name" value="Ig-like_fold"/>
</dbReference>
<evidence type="ECO:0000256" key="5">
    <source>
        <dbReference type="SAM" id="Phobius"/>
    </source>
</evidence>
<evidence type="ECO:0000256" key="2">
    <source>
        <dbReference type="ARBA" id="ARBA00012438"/>
    </source>
</evidence>
<dbReference type="SUPFAM" id="SSF47384">
    <property type="entry name" value="Homodimeric domain of signal transducing histidine kinase"/>
    <property type="match status" value="1"/>
</dbReference>
<feature type="domain" description="Histidine kinase" evidence="6">
    <location>
        <begin position="846"/>
        <end position="1062"/>
    </location>
</feature>
<proteinExistence type="predicted"/>
<dbReference type="Pfam" id="PF07495">
    <property type="entry name" value="Y_Y_Y"/>
    <property type="match status" value="1"/>
</dbReference>
<dbReference type="InterPro" id="IPR011006">
    <property type="entry name" value="CheY-like_superfamily"/>
</dbReference>
<feature type="transmembrane region" description="Helical" evidence="5">
    <location>
        <begin position="12"/>
        <end position="32"/>
    </location>
</feature>
<dbReference type="SUPFAM" id="SSF55874">
    <property type="entry name" value="ATPase domain of HSP90 chaperone/DNA topoisomerase II/histidine kinase"/>
    <property type="match status" value="1"/>
</dbReference>
<dbReference type="PANTHER" id="PTHR43547">
    <property type="entry name" value="TWO-COMPONENT HISTIDINE KINASE"/>
    <property type="match status" value="1"/>
</dbReference>
<dbReference type="InterPro" id="IPR015943">
    <property type="entry name" value="WD40/YVTN_repeat-like_dom_sf"/>
</dbReference>
<dbReference type="Gene3D" id="2.130.10.10">
    <property type="entry name" value="YVTN repeat-like/Quinoprotein amine dehydrogenase"/>
    <property type="match status" value="2"/>
</dbReference>
<organism evidence="8 9">
    <name type="scientific">Plebeiibacterium sediminum</name>
    <dbReference type="NCBI Taxonomy" id="2992112"/>
    <lineage>
        <taxon>Bacteria</taxon>
        <taxon>Pseudomonadati</taxon>
        <taxon>Bacteroidota</taxon>
        <taxon>Bacteroidia</taxon>
        <taxon>Marinilabiliales</taxon>
        <taxon>Marinilabiliaceae</taxon>
        <taxon>Plebeiibacterium</taxon>
    </lineage>
</organism>
<gene>
    <name evidence="8" type="ORF">OM075_16270</name>
</gene>
<dbReference type="InterPro" id="IPR036097">
    <property type="entry name" value="HisK_dim/P_sf"/>
</dbReference>
<evidence type="ECO:0000259" key="6">
    <source>
        <dbReference type="PROSITE" id="PS50109"/>
    </source>
</evidence>
<comment type="catalytic activity">
    <reaction evidence="1">
        <text>ATP + protein L-histidine = ADP + protein N-phospho-L-histidine.</text>
        <dbReference type="EC" id="2.7.13.3"/>
    </reaction>
</comment>
<evidence type="ECO:0000313" key="9">
    <source>
        <dbReference type="Proteomes" id="UP001209229"/>
    </source>
</evidence>
<feature type="transmembrane region" description="Helical" evidence="5">
    <location>
        <begin position="793"/>
        <end position="814"/>
    </location>
</feature>
<dbReference type="CDD" id="cd17574">
    <property type="entry name" value="REC_OmpR"/>
    <property type="match status" value="1"/>
</dbReference>